<keyword evidence="1" id="KW-1185">Reference proteome</keyword>
<sequence length="87" mass="9523">MYVYMCVCMYVHMYMYQRALQGKVHGGAAGIRNGSSSLVEGSVCSQRGHVFDPRRGKTMPSRSGVGTSGMPRLTGWAMNNTVTLNVM</sequence>
<evidence type="ECO:0000313" key="1">
    <source>
        <dbReference type="Proteomes" id="UP000025227"/>
    </source>
</evidence>
<accession>A0A7I4YC55</accession>
<protein>
    <submittedName>
        <fullName evidence="2">Secreted protein</fullName>
    </submittedName>
</protein>
<dbReference type="Proteomes" id="UP000025227">
    <property type="component" value="Unplaced"/>
</dbReference>
<reference evidence="2" key="1">
    <citation type="submission" date="2020-12" db="UniProtKB">
        <authorList>
            <consortium name="WormBaseParasite"/>
        </authorList>
    </citation>
    <scope>IDENTIFICATION</scope>
    <source>
        <strain evidence="2">MHco3</strain>
    </source>
</reference>
<organism evidence="1 2">
    <name type="scientific">Haemonchus contortus</name>
    <name type="common">Barber pole worm</name>
    <dbReference type="NCBI Taxonomy" id="6289"/>
    <lineage>
        <taxon>Eukaryota</taxon>
        <taxon>Metazoa</taxon>
        <taxon>Ecdysozoa</taxon>
        <taxon>Nematoda</taxon>
        <taxon>Chromadorea</taxon>
        <taxon>Rhabditida</taxon>
        <taxon>Rhabditina</taxon>
        <taxon>Rhabditomorpha</taxon>
        <taxon>Strongyloidea</taxon>
        <taxon>Trichostrongylidae</taxon>
        <taxon>Haemonchus</taxon>
    </lineage>
</organism>
<name>A0A7I4YC55_HAECO</name>
<proteinExistence type="predicted"/>
<evidence type="ECO:0000313" key="2">
    <source>
        <dbReference type="WBParaSite" id="HCON_00080040-00001"/>
    </source>
</evidence>
<dbReference type="WBParaSite" id="HCON_00080040-00001">
    <property type="protein sequence ID" value="HCON_00080040-00001"/>
    <property type="gene ID" value="HCON_00080040"/>
</dbReference>
<dbReference type="AlphaFoldDB" id="A0A7I4YC55"/>